<proteinExistence type="predicted"/>
<dbReference type="GO" id="GO:0008410">
    <property type="term" value="F:CoA-transferase activity"/>
    <property type="evidence" value="ECO:0007669"/>
    <property type="project" value="TreeGrafter"/>
</dbReference>
<dbReference type="Gene3D" id="3.30.1540.10">
    <property type="entry name" value="formyl-coa transferase, domain 3"/>
    <property type="match status" value="1"/>
</dbReference>
<organism evidence="2 3">
    <name type="scientific">Methylosinus sporium</name>
    <dbReference type="NCBI Taxonomy" id="428"/>
    <lineage>
        <taxon>Bacteria</taxon>
        <taxon>Pseudomonadati</taxon>
        <taxon>Pseudomonadota</taxon>
        <taxon>Alphaproteobacteria</taxon>
        <taxon>Hyphomicrobiales</taxon>
        <taxon>Methylocystaceae</taxon>
        <taxon>Methylosinus</taxon>
    </lineage>
</organism>
<dbReference type="InterPro" id="IPR050483">
    <property type="entry name" value="CoA-transferase_III_domain"/>
</dbReference>
<gene>
    <name evidence="2" type="ORF">C5689_03405</name>
</gene>
<evidence type="ECO:0000256" key="1">
    <source>
        <dbReference type="ARBA" id="ARBA00022679"/>
    </source>
</evidence>
<dbReference type="SUPFAM" id="SSF89796">
    <property type="entry name" value="CoA-transferase family III (CaiB/BaiF)"/>
    <property type="match status" value="1"/>
</dbReference>
<keyword evidence="3" id="KW-1185">Reference proteome</keyword>
<dbReference type="Gene3D" id="3.40.50.10540">
    <property type="entry name" value="Crotonobetainyl-coa:carnitine coa-transferase, domain 1"/>
    <property type="match status" value="1"/>
</dbReference>
<dbReference type="AlphaFoldDB" id="A0A2U1SUA9"/>
<dbReference type="RefSeq" id="WP_108915876.1">
    <property type="nucleotide sequence ID" value="NZ_BGJY01000006.1"/>
</dbReference>
<dbReference type="Proteomes" id="UP000245137">
    <property type="component" value="Unassembled WGS sequence"/>
</dbReference>
<name>A0A2U1SUA9_METSR</name>
<sequence length="409" mass="44442">MSAPLQGLRVVDFTRVLAGPHCTKALRDLGADVIKIEPPSGDIGRKGLPHIGEMGLYFAQQNAGKRNLSLDLNWKEAREIVTELCRHADIIVENFRPGTLARFGLSYEDVSAYNPRIVYVSISGYGQSTSWRGRPAFAPTVQCETGHTSIVHAHYGAALSAPMNDAASHADVYTGLQGVIAVLAALEHRHKTEKGQHVDVSMAATMLSVNERAGALLSAIDTEGEPIALSANESHIYELPGGKRLTIAASPIYTPMFMSYCGMMRRTDLLVDPRFATARLRRTNLDALLAEVRAWILTFEDLAQLQTQVSEAGLAVGEVRSITEFAETDWVREWNAIVEVDDRNGGTTPMPGAPWIFSGAELPTPGAPAFQGEHNAEICAEANVAPEAIQSLKDRRILLSRRSITGGFD</sequence>
<dbReference type="PANTHER" id="PTHR48207:SF3">
    <property type="entry name" value="SUCCINATE--HYDROXYMETHYLGLUTARATE COA-TRANSFERASE"/>
    <property type="match status" value="1"/>
</dbReference>
<accession>A0A2U1SUA9</accession>
<comment type="caution">
    <text evidence="2">The sequence shown here is derived from an EMBL/GenBank/DDBJ whole genome shotgun (WGS) entry which is preliminary data.</text>
</comment>
<dbReference type="InterPro" id="IPR023606">
    <property type="entry name" value="CoA-Trfase_III_dom_1_sf"/>
</dbReference>
<keyword evidence="1 2" id="KW-0808">Transferase</keyword>
<dbReference type="InterPro" id="IPR044855">
    <property type="entry name" value="CoA-Trfase_III_dom3_sf"/>
</dbReference>
<dbReference type="Pfam" id="PF02515">
    <property type="entry name" value="CoA_transf_3"/>
    <property type="match status" value="1"/>
</dbReference>
<protein>
    <submittedName>
        <fullName evidence="2">CoA transferase</fullName>
    </submittedName>
</protein>
<dbReference type="PANTHER" id="PTHR48207">
    <property type="entry name" value="SUCCINATE--HYDROXYMETHYLGLUTARATE COA-TRANSFERASE"/>
    <property type="match status" value="1"/>
</dbReference>
<evidence type="ECO:0000313" key="3">
    <source>
        <dbReference type="Proteomes" id="UP000245137"/>
    </source>
</evidence>
<dbReference type="InterPro" id="IPR003673">
    <property type="entry name" value="CoA-Trfase_fam_III"/>
</dbReference>
<dbReference type="EMBL" id="PUIV01000003">
    <property type="protein sequence ID" value="PWB95205.1"/>
    <property type="molecule type" value="Genomic_DNA"/>
</dbReference>
<evidence type="ECO:0000313" key="2">
    <source>
        <dbReference type="EMBL" id="PWB95205.1"/>
    </source>
</evidence>
<dbReference type="OrthoDB" id="9806585at2"/>
<reference evidence="2 3" key="1">
    <citation type="journal article" date="2018" name="Appl. Microbiol. Biotechnol.">
        <title>Co-cultivation of the strictly anaerobic methanogen Methanosarcina barkeri with aerobic methanotrophs in an oxygen-limited membrane bioreactor.</title>
        <authorList>
            <person name="In 't Zandt M.H."/>
            <person name="van den Bosch T.J.M."/>
            <person name="Rijkers R."/>
            <person name="van Kessel M.A.H.J."/>
            <person name="Jetten M.S.M."/>
            <person name="Welte C.U."/>
        </authorList>
    </citation>
    <scope>NUCLEOTIDE SEQUENCE [LARGE SCALE GENOMIC DNA]</scope>
    <source>
        <strain evidence="2 3">DSM 17706</strain>
    </source>
</reference>